<dbReference type="Proteomes" id="UP000215509">
    <property type="component" value="Unassembled WGS sequence"/>
</dbReference>
<dbReference type="OrthoDB" id="2618305at2"/>
<comment type="caution">
    <text evidence="1">The sequence shown here is derived from an EMBL/GenBank/DDBJ whole genome shotgun (WGS) entry which is preliminary data.</text>
</comment>
<accession>A0A229UWN7</accession>
<protein>
    <submittedName>
        <fullName evidence="1">Uncharacterized protein</fullName>
    </submittedName>
</protein>
<dbReference type="AlphaFoldDB" id="A0A229UWN7"/>
<dbReference type="EMBL" id="NMQW01000004">
    <property type="protein sequence ID" value="OXM87555.1"/>
    <property type="molecule type" value="Genomic_DNA"/>
</dbReference>
<evidence type="ECO:0000313" key="2">
    <source>
        <dbReference type="Proteomes" id="UP000215509"/>
    </source>
</evidence>
<proteinExistence type="predicted"/>
<evidence type="ECO:0000313" key="1">
    <source>
        <dbReference type="EMBL" id="OXM87555.1"/>
    </source>
</evidence>
<sequence>MNWEEKLSRWLGSQVEVHIEDQAGLDPIAPPKRMTLAKISMTEDQSYIKMFMNEHQFLAIPLRGDEWTSFVTSEEGAVLRSSDPSAQLVYKVHFIPGS</sequence>
<organism evidence="1 2">
    <name type="scientific">Paenibacillus rigui</name>
    <dbReference type="NCBI Taxonomy" id="554312"/>
    <lineage>
        <taxon>Bacteria</taxon>
        <taxon>Bacillati</taxon>
        <taxon>Bacillota</taxon>
        <taxon>Bacilli</taxon>
        <taxon>Bacillales</taxon>
        <taxon>Paenibacillaceae</taxon>
        <taxon>Paenibacillus</taxon>
    </lineage>
</organism>
<reference evidence="1 2" key="1">
    <citation type="submission" date="2017-07" db="EMBL/GenBank/DDBJ databases">
        <title>Genome sequencing and assembly of Paenibacillus rigui.</title>
        <authorList>
            <person name="Mayilraj S."/>
        </authorList>
    </citation>
    <scope>NUCLEOTIDE SEQUENCE [LARGE SCALE GENOMIC DNA]</scope>
    <source>
        <strain evidence="1 2">JCM 16352</strain>
    </source>
</reference>
<keyword evidence="2" id="KW-1185">Reference proteome</keyword>
<name>A0A229UWN7_9BACL</name>
<gene>
    <name evidence="1" type="ORF">CF651_04315</name>
</gene>
<dbReference type="RefSeq" id="WP_094013630.1">
    <property type="nucleotide sequence ID" value="NZ_NMQW01000004.1"/>
</dbReference>